<dbReference type="Pfam" id="PF01421">
    <property type="entry name" value="Reprolysin"/>
    <property type="match status" value="1"/>
</dbReference>
<evidence type="ECO:0000313" key="14">
    <source>
        <dbReference type="Proteomes" id="UP001634394"/>
    </source>
</evidence>
<feature type="compositionally biased region" description="Basic and acidic residues" evidence="9">
    <location>
        <begin position="1323"/>
        <end position="1333"/>
    </location>
</feature>
<evidence type="ECO:0000256" key="10">
    <source>
        <dbReference type="SAM" id="Phobius"/>
    </source>
</evidence>
<evidence type="ECO:0000256" key="7">
    <source>
        <dbReference type="ARBA" id="ARBA00023180"/>
    </source>
</evidence>
<keyword evidence="6" id="KW-1015">Disulfide bond</keyword>
<dbReference type="SUPFAM" id="SSF82671">
    <property type="entry name" value="SEA domain"/>
    <property type="match status" value="2"/>
</dbReference>
<keyword evidence="10" id="KW-0472">Membrane</keyword>
<evidence type="ECO:0000256" key="1">
    <source>
        <dbReference type="ARBA" id="ARBA00022670"/>
    </source>
</evidence>
<dbReference type="GO" id="GO:0006508">
    <property type="term" value="P:proteolysis"/>
    <property type="evidence" value="ECO:0007669"/>
    <property type="project" value="UniProtKB-KW"/>
</dbReference>
<gene>
    <name evidence="13" type="ORF">ACJMK2_013404</name>
</gene>
<keyword evidence="7" id="KW-0325">Glycoprotein</keyword>
<comment type="caution">
    <text evidence="13">The sequence shown here is derived from an EMBL/GenBank/DDBJ whole genome shotgun (WGS) entry which is preliminary data.</text>
</comment>
<keyword evidence="4 8" id="KW-0862">Zinc</keyword>
<evidence type="ECO:0000256" key="6">
    <source>
        <dbReference type="ARBA" id="ARBA00023157"/>
    </source>
</evidence>
<dbReference type="InterPro" id="IPR000082">
    <property type="entry name" value="SEA_dom"/>
</dbReference>
<evidence type="ECO:0000259" key="12">
    <source>
        <dbReference type="PROSITE" id="PS50215"/>
    </source>
</evidence>
<keyword evidence="10" id="KW-0812">Transmembrane</keyword>
<dbReference type="SMART" id="SM01411">
    <property type="entry name" value="Ephrin_rec_like"/>
    <property type="match status" value="8"/>
</dbReference>
<feature type="domain" description="Peptidase M12B" evidence="12">
    <location>
        <begin position="184"/>
        <end position="402"/>
    </location>
</feature>
<evidence type="ECO:0000256" key="8">
    <source>
        <dbReference type="PROSITE-ProRule" id="PRU00276"/>
    </source>
</evidence>
<dbReference type="Gene3D" id="3.30.70.960">
    <property type="entry name" value="SEA domain"/>
    <property type="match status" value="2"/>
</dbReference>
<dbReference type="SUPFAM" id="SSF57184">
    <property type="entry name" value="Growth factor receptor domain"/>
    <property type="match status" value="3"/>
</dbReference>
<evidence type="ECO:0000259" key="11">
    <source>
        <dbReference type="PROSITE" id="PS50024"/>
    </source>
</evidence>
<dbReference type="InterPro" id="IPR041645">
    <property type="entry name" value="ADAMTS_CR_2"/>
</dbReference>
<feature type="region of interest" description="Disordered" evidence="9">
    <location>
        <begin position="1266"/>
        <end position="1333"/>
    </location>
</feature>
<dbReference type="GO" id="GO:0046872">
    <property type="term" value="F:metal ion binding"/>
    <property type="evidence" value="ECO:0007669"/>
    <property type="project" value="UniProtKB-KW"/>
</dbReference>
<dbReference type="Gene3D" id="2.10.50.10">
    <property type="entry name" value="Tumor Necrosis Factor Receptor, subunit A, domain 2"/>
    <property type="match status" value="8"/>
</dbReference>
<dbReference type="PROSITE" id="PS50215">
    <property type="entry name" value="ADAM_MEPRO"/>
    <property type="match status" value="1"/>
</dbReference>
<protein>
    <submittedName>
        <fullName evidence="13">Uncharacterized protein</fullName>
    </submittedName>
</protein>
<dbReference type="SUPFAM" id="SSF55486">
    <property type="entry name" value="Metalloproteases ('zincins'), catalytic domain"/>
    <property type="match status" value="1"/>
</dbReference>
<proteinExistence type="predicted"/>
<dbReference type="PANTHER" id="PTHR46967">
    <property type="entry name" value="INSULIN-LIKE GROWTH FACTOR BINDING PROTEIN,N-TERMINAL"/>
    <property type="match status" value="1"/>
</dbReference>
<evidence type="ECO:0000313" key="13">
    <source>
        <dbReference type="EMBL" id="KAL3854126.1"/>
    </source>
</evidence>
<dbReference type="InterPro" id="IPR024079">
    <property type="entry name" value="MetalloPept_cat_dom_sf"/>
</dbReference>
<name>A0ABD3UYM0_SINWO</name>
<feature type="active site" evidence="8">
    <location>
        <position position="345"/>
    </location>
</feature>
<dbReference type="Pfam" id="PF01390">
    <property type="entry name" value="SEA"/>
    <property type="match status" value="2"/>
</dbReference>
<evidence type="ECO:0000256" key="5">
    <source>
        <dbReference type="ARBA" id="ARBA00023049"/>
    </source>
</evidence>
<dbReference type="Proteomes" id="UP001634394">
    <property type="component" value="Unassembled WGS sequence"/>
</dbReference>
<dbReference type="InterPro" id="IPR006212">
    <property type="entry name" value="Furin_repeat"/>
</dbReference>
<dbReference type="EMBL" id="JBJQND010000014">
    <property type="protein sequence ID" value="KAL3854126.1"/>
    <property type="molecule type" value="Genomic_DNA"/>
</dbReference>
<comment type="caution">
    <text evidence="8">Lacks conserved residue(s) required for the propagation of feature annotation.</text>
</comment>
<dbReference type="PROSITE" id="PS50024">
    <property type="entry name" value="SEA"/>
    <property type="match status" value="2"/>
</dbReference>
<keyword evidence="5" id="KW-0482">Metalloprotease</keyword>
<keyword evidence="1" id="KW-0645">Protease</keyword>
<dbReference type="PANTHER" id="PTHR46967:SF1">
    <property type="entry name" value="KERATIN-ASSOCIATED PROTEIN 16-1-LIKE"/>
    <property type="match status" value="1"/>
</dbReference>
<dbReference type="SMART" id="SM00261">
    <property type="entry name" value="FU"/>
    <property type="match status" value="4"/>
</dbReference>
<feature type="domain" description="SEA" evidence="11">
    <location>
        <begin position="1064"/>
        <end position="1177"/>
    </location>
</feature>
<keyword evidence="2 8" id="KW-0479">Metal-binding</keyword>
<dbReference type="GO" id="GO:0008237">
    <property type="term" value="F:metallopeptidase activity"/>
    <property type="evidence" value="ECO:0007669"/>
    <property type="project" value="UniProtKB-KW"/>
</dbReference>
<dbReference type="InterPro" id="IPR036364">
    <property type="entry name" value="SEA_dom_sf"/>
</dbReference>
<evidence type="ECO:0000256" key="2">
    <source>
        <dbReference type="ARBA" id="ARBA00022723"/>
    </source>
</evidence>
<feature type="compositionally biased region" description="Basic and acidic residues" evidence="9">
    <location>
        <begin position="1266"/>
        <end position="1305"/>
    </location>
</feature>
<feature type="binding site" evidence="8">
    <location>
        <position position="354"/>
    </location>
    <ligand>
        <name>Zn(2+)</name>
        <dbReference type="ChEBI" id="CHEBI:29105"/>
        <note>catalytic</note>
    </ligand>
</feature>
<keyword evidence="14" id="KW-1185">Reference proteome</keyword>
<dbReference type="InterPro" id="IPR009030">
    <property type="entry name" value="Growth_fac_rcpt_cys_sf"/>
</dbReference>
<feature type="transmembrane region" description="Helical" evidence="10">
    <location>
        <begin position="1205"/>
        <end position="1227"/>
    </location>
</feature>
<evidence type="ECO:0000256" key="4">
    <source>
        <dbReference type="ARBA" id="ARBA00022833"/>
    </source>
</evidence>
<sequence length="1372" mass="150895">MLVTSKVNGWIDLEITRTQDVHIEISEHFLPSTRERRSPLLFPETIRLQLRSKRFNPIITLQKRIDARTWIPMWYHNSGTYINEPNDGREPYQTYTDKTYDASALVTRSNGKLEVLMEFYIDGKQFVAVTKYDPSNTEDNIHTLLEPTDLFSRENDYKYDDEEQNSQINHEKRKRETTPVSAVNKIELLIFVDFSLYKFWKDLAPKNGTNREQLVLNMMEQYYAFMGSAVNQRFQNINDTTLNIQVEVVGIMIAQNQADSLWTEKGSTSIEANRSLDEFSSYIKTNRDRLIWHDHAVLLTRHDLLLNGNPSAAGFAFLSTLCRNNSVSVVEDHFNFVSLTVMTHEIGHSLSAVHDGTGANTCNGSLGNIMASANSLTTGSMAYNQWIFSSCSKTEFRTYIQNLDKTNSNCMKTVNSLNHTNYTVILPGTQYTADEQCIIMRNEKDSYMCRTSYFVDEVFDYSSICTGMLCKVSGSDTCSMGLPADGTPCGSQKWCINGRCVHSDSVPSTCIHGDQLNDVYNGMNCSALVLPSRDQCNDIKVLEICCKSCQVCLPGSYQPSLSSALCLPCPPGSYQTMSNSTACIPCRPGTYQNQTGSSSPCTSCQTGSFQNLIGQMSCVSCPVGYYQFSNGSTTCLACNAGFYQQQTGASSCIPCQIGSYQSIKGQGSCIICPSGRTTDTTGTTSVNNCYPVCSAGSYRPSGVAECMPCRAGTYQPAAGQNTCLPCQPGTYQNVTGQTSCKSCAVGTNQTSAGSTSCTPCKPGYYQPNESSQLCIACSAGWYQPFTGKSSCIQCEIGSYQSLQGQGSCIICPDNKTTDVSGSTSADSCYSVVRFVGTLKINRDYKSSYGNKSSTEFKDLEQEITTELDKACRNGSLRNFCKYSKLASTRNGSILAETELVYLANPAVTENSVTSSMMQSLAQSTSSIAQAVNTSYTAFRQLSVCSAGSYRSPVVSECVACTTGMYQPRSGQTSCLPCQPGTYQNLTGQTSCKPCTVGSYQTNENSQVCIACSAGSYQPYTGASSCNQCEIGSYQQLSGQGSCIKCPNGQTTNTTGSTSLDSCYSVVRFLGTLKINRDYKPAYGDKSSTEFKDLEQELTTELNKACRNGSLKSFCKYSSLINTRNGSILAETELGYVANPAVTENAVTSSLMQSLAQSTSTIAQAMNKSYMAFSQVSDPTTPTPVTKSPTSTHVFVMENEKGLPGWVIPVAASIGGALVLGVVIAMCCSSCRKQKETKEFIDCHHSPYNKTYASSLYEQMYIKDNSEIGQHKGRTRPDLHGRRLRGNERSKRTSSEEKFSSSHGNHDPYSAPRYESNNRNSLYDNHHSSRSVHDGEVPFYISGARNLMYTMMDDNENEHRPRHHRKHRVPSHH</sequence>
<reference evidence="13 14" key="1">
    <citation type="submission" date="2024-11" db="EMBL/GenBank/DDBJ databases">
        <title>Chromosome-level genome assembly of the freshwater bivalve Anodonta woodiana.</title>
        <authorList>
            <person name="Chen X."/>
        </authorList>
    </citation>
    <scope>NUCLEOTIDE SEQUENCE [LARGE SCALE GENOMIC DNA]</scope>
    <source>
        <strain evidence="13">MN2024</strain>
        <tissue evidence="13">Gills</tissue>
    </source>
</reference>
<dbReference type="Pfam" id="PF17771">
    <property type="entry name" value="ADAMTS_CR_2"/>
    <property type="match status" value="1"/>
</dbReference>
<dbReference type="Pfam" id="PF07699">
    <property type="entry name" value="Ephrin_rec_like"/>
    <property type="match status" value="6"/>
</dbReference>
<dbReference type="Gene3D" id="3.40.390.10">
    <property type="entry name" value="Collagenase (Catalytic Domain)"/>
    <property type="match status" value="1"/>
</dbReference>
<dbReference type="InterPro" id="IPR001590">
    <property type="entry name" value="Peptidase_M12B"/>
</dbReference>
<dbReference type="InterPro" id="IPR011641">
    <property type="entry name" value="Tyr-kin_ephrin_A/B_rcpt-like"/>
</dbReference>
<dbReference type="CDD" id="cd00185">
    <property type="entry name" value="TNFRSF"/>
    <property type="match status" value="3"/>
</dbReference>
<organism evidence="13 14">
    <name type="scientific">Sinanodonta woodiana</name>
    <name type="common">Chinese pond mussel</name>
    <name type="synonym">Anodonta woodiana</name>
    <dbReference type="NCBI Taxonomy" id="1069815"/>
    <lineage>
        <taxon>Eukaryota</taxon>
        <taxon>Metazoa</taxon>
        <taxon>Spiralia</taxon>
        <taxon>Lophotrochozoa</taxon>
        <taxon>Mollusca</taxon>
        <taxon>Bivalvia</taxon>
        <taxon>Autobranchia</taxon>
        <taxon>Heteroconchia</taxon>
        <taxon>Palaeoheterodonta</taxon>
        <taxon>Unionida</taxon>
        <taxon>Unionoidea</taxon>
        <taxon>Unionidae</taxon>
        <taxon>Unioninae</taxon>
        <taxon>Sinanodonta</taxon>
    </lineage>
</organism>
<evidence type="ECO:0000256" key="3">
    <source>
        <dbReference type="ARBA" id="ARBA00022801"/>
    </source>
</evidence>
<dbReference type="Gene3D" id="3.40.1620.60">
    <property type="match status" value="1"/>
</dbReference>
<dbReference type="InterPro" id="IPR006586">
    <property type="entry name" value="ADAM_Cys-rich"/>
</dbReference>
<feature type="domain" description="SEA" evidence="11">
    <location>
        <begin position="830"/>
        <end position="943"/>
    </location>
</feature>
<feature type="binding site" evidence="8">
    <location>
        <position position="348"/>
    </location>
    <ligand>
        <name>Zn(2+)</name>
        <dbReference type="ChEBI" id="CHEBI:29105"/>
        <note>catalytic</note>
    </ligand>
</feature>
<keyword evidence="10" id="KW-1133">Transmembrane helix</keyword>
<keyword evidence="3" id="KW-0378">Hydrolase</keyword>
<accession>A0ABD3UYM0</accession>
<evidence type="ECO:0000256" key="9">
    <source>
        <dbReference type="SAM" id="MobiDB-lite"/>
    </source>
</evidence>
<feature type="binding site" evidence="8">
    <location>
        <position position="344"/>
    </location>
    <ligand>
        <name>Zn(2+)</name>
        <dbReference type="ChEBI" id="CHEBI:29105"/>
        <note>catalytic</note>
    </ligand>
</feature>
<dbReference type="SMART" id="SM00608">
    <property type="entry name" value="ACR"/>
    <property type="match status" value="1"/>
</dbReference>